<reference evidence="2" key="1">
    <citation type="journal article" date="2014" name="Int. J. Syst. Evol. Microbiol.">
        <title>Complete genome sequence of Corynebacterium casei LMG S-19264T (=DSM 44701T), isolated from a smear-ripened cheese.</title>
        <authorList>
            <consortium name="US DOE Joint Genome Institute (JGI-PGF)"/>
            <person name="Walter F."/>
            <person name="Albersmeier A."/>
            <person name="Kalinowski J."/>
            <person name="Ruckert C."/>
        </authorList>
    </citation>
    <scope>NUCLEOTIDE SEQUENCE</scope>
    <source>
        <strain evidence="2">CGMCC 4.7679</strain>
    </source>
</reference>
<gene>
    <name evidence="2" type="primary">gcvT</name>
    <name evidence="2" type="ORF">GCM10017566_23440</name>
</gene>
<name>A0A8H9IUK3_9PSEU</name>
<dbReference type="EMBL" id="BNAV01000003">
    <property type="protein sequence ID" value="GHF49752.1"/>
    <property type="molecule type" value="Genomic_DNA"/>
</dbReference>
<dbReference type="Pfam" id="PF01571">
    <property type="entry name" value="GCV_T"/>
    <property type="match status" value="1"/>
</dbReference>
<organism evidence="2 3">
    <name type="scientific">Amycolatopsis bartoniae</name>
    <dbReference type="NCBI Taxonomy" id="941986"/>
    <lineage>
        <taxon>Bacteria</taxon>
        <taxon>Bacillati</taxon>
        <taxon>Actinomycetota</taxon>
        <taxon>Actinomycetes</taxon>
        <taxon>Pseudonocardiales</taxon>
        <taxon>Pseudonocardiaceae</taxon>
        <taxon>Amycolatopsis</taxon>
    </lineage>
</organism>
<keyword evidence="3" id="KW-1185">Reference proteome</keyword>
<dbReference type="Gene3D" id="3.30.1360.120">
    <property type="entry name" value="Probable tRNA modification gtpase trme, domain 1"/>
    <property type="match status" value="1"/>
</dbReference>
<dbReference type="PANTHER" id="PTHR43757">
    <property type="entry name" value="AMINOMETHYLTRANSFERASE"/>
    <property type="match status" value="1"/>
</dbReference>
<dbReference type="SUPFAM" id="SSF103025">
    <property type="entry name" value="Folate-binding domain"/>
    <property type="match status" value="1"/>
</dbReference>
<dbReference type="InterPro" id="IPR028896">
    <property type="entry name" value="GcvT/YgfZ/DmdA"/>
</dbReference>
<accession>A0A8H9IUK3</accession>
<dbReference type="Proteomes" id="UP000658656">
    <property type="component" value="Unassembled WGS sequence"/>
</dbReference>
<dbReference type="RefSeq" id="WP_145934236.1">
    <property type="nucleotide sequence ID" value="NZ_BNAV01000003.1"/>
</dbReference>
<dbReference type="OrthoDB" id="2055370at2"/>
<dbReference type="InterPro" id="IPR027266">
    <property type="entry name" value="TrmE/GcvT-like"/>
</dbReference>
<evidence type="ECO:0000313" key="2">
    <source>
        <dbReference type="EMBL" id="GHF49752.1"/>
    </source>
</evidence>
<evidence type="ECO:0000313" key="3">
    <source>
        <dbReference type="Proteomes" id="UP000658656"/>
    </source>
</evidence>
<evidence type="ECO:0000259" key="1">
    <source>
        <dbReference type="Pfam" id="PF01571"/>
    </source>
</evidence>
<dbReference type="AlphaFoldDB" id="A0A8H9IUK3"/>
<dbReference type="InterPro" id="IPR006222">
    <property type="entry name" value="GCVT_N"/>
</dbReference>
<protein>
    <submittedName>
        <fullName evidence="2">Glycine cleavage system protein T</fullName>
    </submittedName>
</protein>
<sequence length="456" mass="50226">MGESLEAAIRRAGSPVALLRDSAARPHTFPVAPEFTNWRSEQRAWRTACVLFDQSHHMTDFFLRGKDALRLLSDFGVNSFENFKPGKAKQYVATSESGHLIGDAILFHLDDGEFDLVGHPTVANWLRYHAETGGYDVTTERDDNSFDRPSGPPKLYRYELQGPTAGPLVEKLTGGPLPDVKFFTMTEFAIAGHRVRALRHGMAGQPGFELFGPWAEGEDVLGAILEAGEHTGLVRAGAKAYSTANLESGWIPTAVPAIFGPEARGYREWLSADALGSLGGSMDSADITDYCVTPYDFGYGRTVRFDHDFLGRAALERLRPHRRKVTLVWHADDVAAVVRSLLEPGTPAKYLEMPKARYAFFQVDKVLRDGAPVGLSLDAGYLTNEQSFVSLATVDADVPEGAEVTVLWGEEPNSAKPSVERHRQVPVRATVAPAPFVREVRDSYRTSPQTGMRNHR</sequence>
<comment type="caution">
    <text evidence="2">The sequence shown here is derived from an EMBL/GenBank/DDBJ whole genome shotgun (WGS) entry which is preliminary data.</text>
</comment>
<dbReference type="PANTHER" id="PTHR43757:SF2">
    <property type="entry name" value="AMINOMETHYLTRANSFERASE, MITOCHONDRIAL"/>
    <property type="match status" value="1"/>
</dbReference>
<feature type="domain" description="GCVT N-terminal" evidence="1">
    <location>
        <begin position="24"/>
        <end position="251"/>
    </location>
</feature>
<proteinExistence type="predicted"/>
<reference evidence="2" key="2">
    <citation type="submission" date="2020-09" db="EMBL/GenBank/DDBJ databases">
        <authorList>
            <person name="Sun Q."/>
            <person name="Zhou Y."/>
        </authorList>
    </citation>
    <scope>NUCLEOTIDE SEQUENCE</scope>
    <source>
        <strain evidence="2">CGMCC 4.7679</strain>
    </source>
</reference>